<dbReference type="NCBIfam" id="NF004005">
    <property type="entry name" value="PRK05476.2-3"/>
    <property type="match status" value="1"/>
</dbReference>
<dbReference type="AlphaFoldDB" id="A0A934K819"/>
<feature type="binding site" evidence="4">
    <location>
        <position position="384"/>
    </location>
    <ligand>
        <name>NAD(+)</name>
        <dbReference type="ChEBI" id="CHEBI:57540"/>
    </ligand>
</feature>
<dbReference type="Pfam" id="PF00670">
    <property type="entry name" value="AdoHcyase_NAD"/>
    <property type="match status" value="1"/>
</dbReference>
<evidence type="ECO:0000256" key="3">
    <source>
        <dbReference type="ARBA" id="ARBA00023027"/>
    </source>
</evidence>
<evidence type="ECO:0000313" key="7">
    <source>
        <dbReference type="Proteomes" id="UP000620075"/>
    </source>
</evidence>
<evidence type="ECO:0000259" key="5">
    <source>
        <dbReference type="SMART" id="SM00997"/>
    </source>
</evidence>
<dbReference type="GO" id="GO:0033353">
    <property type="term" value="P:S-adenosylmethionine cycle"/>
    <property type="evidence" value="ECO:0007669"/>
    <property type="project" value="TreeGrafter"/>
</dbReference>
<dbReference type="PANTHER" id="PTHR23420">
    <property type="entry name" value="ADENOSYLHOMOCYSTEINASE"/>
    <property type="match status" value="1"/>
</dbReference>
<feature type="binding site" evidence="4">
    <location>
        <begin position="330"/>
        <end position="332"/>
    </location>
    <ligand>
        <name>NAD(+)</name>
        <dbReference type="ChEBI" id="CHEBI:57540"/>
    </ligand>
</feature>
<proteinExistence type="inferred from homology"/>
<organism evidence="6 7">
    <name type="scientific">Candidatus Dormiibacter inghamiae</name>
    <dbReference type="NCBI Taxonomy" id="3127013"/>
    <lineage>
        <taxon>Bacteria</taxon>
        <taxon>Bacillati</taxon>
        <taxon>Candidatus Dormiibacterota</taxon>
        <taxon>Candidatus Dormibacteria</taxon>
        <taxon>Candidatus Dormibacterales</taxon>
        <taxon>Candidatus Dormibacteraceae</taxon>
        <taxon>Candidatus Dormiibacter</taxon>
    </lineage>
</organism>
<keyword evidence="6" id="KW-0378">Hydrolase</keyword>
<dbReference type="GO" id="GO:0005829">
    <property type="term" value="C:cytosol"/>
    <property type="evidence" value="ECO:0007669"/>
    <property type="project" value="TreeGrafter"/>
</dbReference>
<feature type="binding site" evidence="4">
    <location>
        <position position="377"/>
    </location>
    <ligand>
        <name>NAD(+)</name>
        <dbReference type="ChEBI" id="CHEBI:57540"/>
    </ligand>
</feature>
<dbReference type="InterPro" id="IPR036291">
    <property type="entry name" value="NAD(P)-bd_dom_sf"/>
</dbReference>
<keyword evidence="2" id="KW-0554">One-carbon metabolism</keyword>
<dbReference type="InterPro" id="IPR015878">
    <property type="entry name" value="Ado_hCys_hydrolase_NAD-bd"/>
</dbReference>
<comment type="caution">
    <text evidence="6">The sequence shown here is derived from an EMBL/GenBank/DDBJ whole genome shotgun (WGS) entry which is preliminary data.</text>
</comment>
<dbReference type="EMBL" id="JAEKNQ010000016">
    <property type="protein sequence ID" value="MBJ7602172.1"/>
    <property type="molecule type" value="Genomic_DNA"/>
</dbReference>
<accession>A0A934K819</accession>
<dbReference type="CDD" id="cd00401">
    <property type="entry name" value="SAHH"/>
    <property type="match status" value="1"/>
</dbReference>
<comment type="cofactor">
    <cofactor evidence="4">
        <name>NAD(+)</name>
        <dbReference type="ChEBI" id="CHEBI:57540"/>
    </cofactor>
    <text evidence="4">Binds 1 NAD(+) per subunit.</text>
</comment>
<evidence type="ECO:0000256" key="2">
    <source>
        <dbReference type="ARBA" id="ARBA00022563"/>
    </source>
</evidence>
<dbReference type="Gene3D" id="3.40.50.1480">
    <property type="entry name" value="Adenosylhomocysteinase-like"/>
    <property type="match status" value="1"/>
</dbReference>
<dbReference type="GO" id="GO:0006730">
    <property type="term" value="P:one-carbon metabolic process"/>
    <property type="evidence" value="ECO:0007669"/>
    <property type="project" value="UniProtKB-KW"/>
</dbReference>
<reference evidence="6 7" key="1">
    <citation type="submission" date="2020-10" db="EMBL/GenBank/DDBJ databases">
        <title>Ca. Dormibacterota MAGs.</title>
        <authorList>
            <person name="Montgomery K."/>
        </authorList>
    </citation>
    <scope>NUCLEOTIDE SEQUENCE [LARGE SCALE GENOMIC DNA]</scope>
    <source>
        <strain evidence="6">SC8811_S16_3</strain>
    </source>
</reference>
<dbReference type="SMART" id="SM00997">
    <property type="entry name" value="AdoHcyase_NAD"/>
    <property type="match status" value="1"/>
</dbReference>
<sequence length="451" mass="48681">MRAIWRSPGRPVPRFAPRLRAQISIRGEYERVERTQAAERSRIADPALAPEGEQRIEWVARHSPVLNRLARARLADGALSGKRIALVVHLEAKTAYLATLLAETGAEVVVAGSNPGSTQDAVAAALVRRGIEVHGVHDAEPEAFEADLMAVADTRPELIIDDGAELTTRLVKQRSDLVPGLGGVTEQTTTGVHRLRALAASGRLTFPAIAANDALCKHLFDNRYGTGQSTLTAILRLTNRSAAGKEFCIVGYGWVGKGLARYAAGLGGRVTVVEVDPIPALEAHMDGHRVARLADALPDADVVITATGGVEAVGREHWALLRDDVLLANAGHHDREIDVETLDAVADRVEDVRPGVRRYSLRGGVRCYLLADGRLVNIAGADGHPVEIMDLSFAVQALAVHHLASTKLEPGLHRLPAELDSEIALTKLEALSIRLDELRPSQRAFFEQWQA</sequence>
<keyword evidence="3 4" id="KW-0520">NAD</keyword>
<gene>
    <name evidence="6" type="ORF">JF888_03095</name>
</gene>
<dbReference type="PIRSF" id="PIRSF001109">
    <property type="entry name" value="Ad_hcy_hydrolase"/>
    <property type="match status" value="1"/>
</dbReference>
<feature type="binding site" evidence="4">
    <location>
        <position position="274"/>
    </location>
    <ligand>
        <name>NAD(+)</name>
        <dbReference type="ChEBI" id="CHEBI:57540"/>
    </ligand>
</feature>
<dbReference type="EC" id="3.3.1.1" evidence="6"/>
<dbReference type="SMART" id="SM00996">
    <property type="entry name" value="AdoHcyase"/>
    <property type="match status" value="1"/>
</dbReference>
<dbReference type="SUPFAM" id="SSF51735">
    <property type="entry name" value="NAD(P)-binding Rossmann-fold domains"/>
    <property type="match status" value="1"/>
</dbReference>
<dbReference type="Pfam" id="PF05221">
    <property type="entry name" value="AdoHcyase"/>
    <property type="match status" value="2"/>
</dbReference>
<dbReference type="Proteomes" id="UP000620075">
    <property type="component" value="Unassembled WGS sequence"/>
</dbReference>
<feature type="binding site" evidence="4">
    <location>
        <begin position="188"/>
        <end position="190"/>
    </location>
    <ligand>
        <name>NAD(+)</name>
        <dbReference type="ChEBI" id="CHEBI:57540"/>
    </ligand>
</feature>
<evidence type="ECO:0000256" key="1">
    <source>
        <dbReference type="ARBA" id="ARBA00007122"/>
    </source>
</evidence>
<dbReference type="PANTHER" id="PTHR23420:SF0">
    <property type="entry name" value="ADENOSYLHOMOCYSTEINASE"/>
    <property type="match status" value="1"/>
</dbReference>
<evidence type="ECO:0000256" key="4">
    <source>
        <dbReference type="PIRSR" id="PIRSR001109-2"/>
    </source>
</evidence>
<name>A0A934K819_9BACT</name>
<dbReference type="InterPro" id="IPR000043">
    <property type="entry name" value="Adenosylhomocysteinase-like"/>
</dbReference>
<dbReference type="InterPro" id="IPR020082">
    <property type="entry name" value="S-Ado-L-homoCys_hydrolase_CS"/>
</dbReference>
<dbReference type="InterPro" id="IPR042172">
    <property type="entry name" value="Adenosylhomocyst_ase-like_sf"/>
</dbReference>
<evidence type="ECO:0000313" key="6">
    <source>
        <dbReference type="EMBL" id="MBJ7602172.1"/>
    </source>
</evidence>
<feature type="binding site" evidence="4">
    <location>
        <begin position="253"/>
        <end position="258"/>
    </location>
    <ligand>
        <name>NAD(+)</name>
        <dbReference type="ChEBI" id="CHEBI:57540"/>
    </ligand>
</feature>
<dbReference type="PROSITE" id="PS00739">
    <property type="entry name" value="ADOHCYASE_2"/>
    <property type="match status" value="1"/>
</dbReference>
<feature type="domain" description="S-adenosyl-L-homocysteine hydrolase NAD binding" evidence="5">
    <location>
        <begin position="222"/>
        <end position="383"/>
    </location>
</feature>
<dbReference type="SUPFAM" id="SSF52283">
    <property type="entry name" value="Formate/glycerate dehydrogenase catalytic domain-like"/>
    <property type="match status" value="1"/>
</dbReference>
<dbReference type="Gene3D" id="3.40.50.720">
    <property type="entry name" value="NAD(P)-binding Rossmann-like Domain"/>
    <property type="match status" value="1"/>
</dbReference>
<comment type="similarity">
    <text evidence="1">Belongs to the adenosylhomocysteinase family.</text>
</comment>
<protein>
    <submittedName>
        <fullName evidence="6">Adenosylhomocysteinase</fullName>
        <ecNumber evidence="6">3.3.1.1</ecNumber>
    </submittedName>
</protein>
<dbReference type="GO" id="GO:0004013">
    <property type="term" value="F:adenosylhomocysteinase activity"/>
    <property type="evidence" value="ECO:0007669"/>
    <property type="project" value="TreeGrafter"/>
</dbReference>